<dbReference type="Pfam" id="PF02698">
    <property type="entry name" value="DUF218"/>
    <property type="match status" value="1"/>
</dbReference>
<comment type="caution">
    <text evidence="2">The sequence shown here is derived from an EMBL/GenBank/DDBJ whole genome shotgun (WGS) entry which is preliminary data.</text>
</comment>
<dbReference type="PANTHER" id="PTHR30336:SF20">
    <property type="entry name" value="DUF218 DOMAIN-CONTAINING PROTEIN"/>
    <property type="match status" value="1"/>
</dbReference>
<proteinExistence type="predicted"/>
<dbReference type="EMBL" id="JAMPLM010000008">
    <property type="protein sequence ID" value="MEP1059084.1"/>
    <property type="molecule type" value="Genomic_DNA"/>
</dbReference>
<dbReference type="PANTHER" id="PTHR30336">
    <property type="entry name" value="INNER MEMBRANE PROTEIN, PROBABLE PERMEASE"/>
    <property type="match status" value="1"/>
</dbReference>
<evidence type="ECO:0000313" key="2">
    <source>
        <dbReference type="EMBL" id="MEP1059084.1"/>
    </source>
</evidence>
<dbReference type="RefSeq" id="WP_242033581.1">
    <property type="nucleotide sequence ID" value="NZ_JAMPLM010000008.1"/>
</dbReference>
<dbReference type="InterPro" id="IPR003848">
    <property type="entry name" value="DUF218"/>
</dbReference>
<gene>
    <name evidence="2" type="ORF">NDI38_11610</name>
</gene>
<evidence type="ECO:0000313" key="3">
    <source>
        <dbReference type="Proteomes" id="UP001476950"/>
    </source>
</evidence>
<reference evidence="2 3" key="1">
    <citation type="submission" date="2022-04" db="EMBL/GenBank/DDBJ databases">
        <title>Positive selection, recombination, and allopatry shape intraspecific diversity of widespread and dominant cyanobacteria.</title>
        <authorList>
            <person name="Wei J."/>
            <person name="Shu W."/>
            <person name="Hu C."/>
        </authorList>
    </citation>
    <scope>NUCLEOTIDE SEQUENCE [LARGE SCALE GENOMIC DNA]</scope>
    <source>
        <strain evidence="2 3">AS-A4</strain>
    </source>
</reference>
<dbReference type="Proteomes" id="UP001476950">
    <property type="component" value="Unassembled WGS sequence"/>
</dbReference>
<dbReference type="InterPro" id="IPR051599">
    <property type="entry name" value="Cell_Envelope_Assoc"/>
</dbReference>
<organism evidence="2 3">
    <name type="scientific">Stenomitos frigidus AS-A4</name>
    <dbReference type="NCBI Taxonomy" id="2933935"/>
    <lineage>
        <taxon>Bacteria</taxon>
        <taxon>Bacillati</taxon>
        <taxon>Cyanobacteriota</taxon>
        <taxon>Cyanophyceae</taxon>
        <taxon>Leptolyngbyales</taxon>
        <taxon>Leptolyngbyaceae</taxon>
        <taxon>Stenomitos</taxon>
    </lineage>
</organism>
<sequence>MIACPVTRSMYALMGLRGRFDLKHKRTRTSKRRGFKARSLLWFFVLILLWLGYREVKSYFLKPQAILVLGGTPQREDFAAEFARQHPDIPIWVSGGSPPEYTESVFEDAGISLSRLYVDRDAVDTVTNFTTLVDKFQARGIHSVYLITSDYHMRRARIIGELVFGSRGIEFKPVPMPSNQATEPLSKAIRDGARAILWLTTGRTGSTLVQRFDDR</sequence>
<feature type="domain" description="DUF218" evidence="1">
    <location>
        <begin position="64"/>
        <end position="185"/>
    </location>
</feature>
<evidence type="ECO:0000259" key="1">
    <source>
        <dbReference type="Pfam" id="PF02698"/>
    </source>
</evidence>
<accession>A0ABV0KLC4</accession>
<keyword evidence="3" id="KW-1185">Reference proteome</keyword>
<protein>
    <submittedName>
        <fullName evidence="2">YdcF family protein</fullName>
    </submittedName>
</protein>
<dbReference type="CDD" id="cd06259">
    <property type="entry name" value="YdcF-like"/>
    <property type="match status" value="1"/>
</dbReference>
<name>A0ABV0KLC4_9CYAN</name>